<evidence type="ECO:0008006" key="4">
    <source>
        <dbReference type="Google" id="ProtNLM"/>
    </source>
</evidence>
<evidence type="ECO:0000313" key="3">
    <source>
        <dbReference type="Proteomes" id="UP000007730"/>
    </source>
</evidence>
<name>B6JJA5_AFIC5</name>
<keyword evidence="1" id="KW-0732">Signal</keyword>
<reference evidence="2 3" key="1">
    <citation type="journal article" date="2011" name="J. Bacteriol.">
        <title>Complete genome sequences of the chemolithoautotrophic Oligotropha carboxidovorans strains OM4 and OM5.</title>
        <authorList>
            <person name="Volland S."/>
            <person name="Rachinger M."/>
            <person name="Strittmatter A."/>
            <person name="Daniel R."/>
            <person name="Gottschalk G."/>
            <person name="Meyer O."/>
        </authorList>
    </citation>
    <scope>NUCLEOTIDE SEQUENCE [LARGE SCALE GENOMIC DNA]</scope>
    <source>
        <strain evidence="3">ATCC 49405 / DSM 1227 / KCTC 32145 / OM5</strain>
    </source>
</reference>
<dbReference type="Proteomes" id="UP000007730">
    <property type="component" value="Chromosome"/>
</dbReference>
<dbReference type="AlphaFoldDB" id="B6JJA5"/>
<dbReference type="STRING" id="504832.OCA5_c07280"/>
<dbReference type="KEGG" id="ocg:OCA5_c07280"/>
<evidence type="ECO:0000256" key="1">
    <source>
        <dbReference type="SAM" id="SignalP"/>
    </source>
</evidence>
<dbReference type="eggNOG" id="ENOG5034B8D">
    <property type="taxonomic scope" value="Bacteria"/>
</dbReference>
<dbReference type="Pfam" id="PF11064">
    <property type="entry name" value="DUF2865"/>
    <property type="match status" value="1"/>
</dbReference>
<evidence type="ECO:0000313" key="2">
    <source>
        <dbReference type="EMBL" id="AEI05451.1"/>
    </source>
</evidence>
<dbReference type="RefSeq" id="WP_012564525.1">
    <property type="nucleotide sequence ID" value="NC_011386.1"/>
</dbReference>
<dbReference type="PATRIC" id="fig|504832.7.peg.769"/>
<dbReference type="EMBL" id="CP002826">
    <property type="protein sequence ID" value="AEI05451.1"/>
    <property type="molecule type" value="Genomic_DNA"/>
</dbReference>
<dbReference type="KEGG" id="oca:OCAR_7396"/>
<dbReference type="InterPro" id="IPR021293">
    <property type="entry name" value="DUF2865"/>
</dbReference>
<protein>
    <recommendedName>
        <fullName evidence="4">DUF2865 domain-containing protein</fullName>
    </recommendedName>
</protein>
<proteinExistence type="predicted"/>
<accession>B6JJA5</accession>
<organism evidence="2 3">
    <name type="scientific">Afipia carboxidovorans (strain ATCC 49405 / DSM 1227 / KCTC 32145 / OM5)</name>
    <name type="common">Oligotropha carboxidovorans</name>
    <dbReference type="NCBI Taxonomy" id="504832"/>
    <lineage>
        <taxon>Bacteria</taxon>
        <taxon>Pseudomonadati</taxon>
        <taxon>Pseudomonadota</taxon>
        <taxon>Alphaproteobacteria</taxon>
        <taxon>Hyphomicrobiales</taxon>
        <taxon>Nitrobacteraceae</taxon>
        <taxon>Afipia</taxon>
    </lineage>
</organism>
<dbReference type="HOGENOM" id="CLU_090577_0_0_5"/>
<gene>
    <name evidence="2" type="ordered locus">OCA5_c07280</name>
</gene>
<dbReference type="OrthoDB" id="7850882at2"/>
<keyword evidence="3" id="KW-1185">Reference proteome</keyword>
<feature type="signal peptide" evidence="1">
    <location>
        <begin position="1"/>
        <end position="31"/>
    </location>
</feature>
<feature type="chain" id="PRO_5002846947" description="DUF2865 domain-containing protein" evidence="1">
    <location>
        <begin position="32"/>
        <end position="214"/>
    </location>
</feature>
<sequence>MQDSRRWIARTVFAAASLMIAAALPGSPAAAGDFFSDLFGGFTSPRHQAPSMPFGLPFGDGDVAPRPRVASGSGAAYCVRTCDGRYFPISATGGQSKAETCQNLCPASETRVVFGRDIDSAATETGKPYSALPNAFRYRTELVSGCTCNGKTTGGLAHIDVSNDPTLRKGDLVATGDGTLVANGGKSRQTLKTSPAESRTAASRFTGIPVMAAQ</sequence>